<dbReference type="PANTHER" id="PTHR43199:SF1">
    <property type="entry name" value="GLUTATHIONE HYDROLASE PROENZYME"/>
    <property type="match status" value="1"/>
</dbReference>
<comment type="subunit">
    <text evidence="11">This enzyme consists of two polypeptide chains, which are synthesized in precursor form from a single polypeptide.</text>
</comment>
<accession>A0A953HR57</accession>
<dbReference type="InterPro" id="IPR029055">
    <property type="entry name" value="Ntn_hydrolases_N"/>
</dbReference>
<dbReference type="Proteomes" id="UP000753961">
    <property type="component" value="Unassembled WGS sequence"/>
</dbReference>
<evidence type="ECO:0000256" key="6">
    <source>
        <dbReference type="ARBA" id="ARBA00023145"/>
    </source>
</evidence>
<keyword evidence="4 11" id="KW-0808">Transferase</keyword>
<keyword evidence="6 11" id="KW-0865">Zymogen</keyword>
<keyword evidence="5 11" id="KW-0378">Hydrolase</keyword>
<evidence type="ECO:0000256" key="5">
    <source>
        <dbReference type="ARBA" id="ARBA00022801"/>
    </source>
</evidence>
<comment type="caution">
    <text evidence="12">The sequence shown here is derived from an EMBL/GenBank/DDBJ whole genome shotgun (WGS) entry which is preliminary data.</text>
</comment>
<evidence type="ECO:0000256" key="9">
    <source>
        <dbReference type="PIRSR" id="PIRSR600101-1"/>
    </source>
</evidence>
<evidence type="ECO:0000256" key="8">
    <source>
        <dbReference type="ARBA" id="ARBA00047417"/>
    </source>
</evidence>
<dbReference type="InterPro" id="IPR051792">
    <property type="entry name" value="GGT_bact"/>
</dbReference>
<dbReference type="NCBIfam" id="TIGR00066">
    <property type="entry name" value="g_glut_trans"/>
    <property type="match status" value="1"/>
</dbReference>
<keyword evidence="13" id="KW-1185">Reference proteome</keyword>
<evidence type="ECO:0000256" key="11">
    <source>
        <dbReference type="RuleBase" id="RU368036"/>
    </source>
</evidence>
<dbReference type="PRINTS" id="PR01210">
    <property type="entry name" value="GGTRANSPTASE"/>
</dbReference>
<evidence type="ECO:0000256" key="7">
    <source>
        <dbReference type="ARBA" id="ARBA00023315"/>
    </source>
</evidence>
<comment type="catalytic activity">
    <reaction evidence="8 11">
        <text>an N-terminal (5-L-glutamyl)-[peptide] + an alpha-amino acid = 5-L-glutamyl amino acid + an N-terminal L-alpha-aminoacyl-[peptide]</text>
        <dbReference type="Rhea" id="RHEA:23904"/>
        <dbReference type="Rhea" id="RHEA-COMP:9780"/>
        <dbReference type="Rhea" id="RHEA-COMP:9795"/>
        <dbReference type="ChEBI" id="CHEBI:77644"/>
        <dbReference type="ChEBI" id="CHEBI:78597"/>
        <dbReference type="ChEBI" id="CHEBI:78599"/>
        <dbReference type="ChEBI" id="CHEBI:78608"/>
        <dbReference type="EC" id="2.3.2.2"/>
    </reaction>
</comment>
<keyword evidence="7 11" id="KW-0012">Acyltransferase</keyword>
<evidence type="ECO:0000313" key="12">
    <source>
        <dbReference type="EMBL" id="MBY5959749.1"/>
    </source>
</evidence>
<dbReference type="RefSeq" id="WP_222581285.1">
    <property type="nucleotide sequence ID" value="NZ_JAHVHU010000017.1"/>
</dbReference>
<protein>
    <recommendedName>
        <fullName evidence="11">Glutathione hydrolase proenzyme</fullName>
        <ecNumber evidence="11">2.3.2.2</ecNumber>
        <ecNumber evidence="11">3.4.19.13</ecNumber>
    </recommendedName>
    <component>
        <recommendedName>
            <fullName evidence="11">Glutathione hydrolase large chain</fullName>
        </recommendedName>
    </component>
    <component>
        <recommendedName>
            <fullName evidence="11">Glutathione hydrolase small chain</fullName>
        </recommendedName>
    </component>
</protein>
<feature type="binding site" evidence="10">
    <location>
        <begin position="456"/>
        <end position="457"/>
    </location>
    <ligand>
        <name>L-glutamate</name>
        <dbReference type="ChEBI" id="CHEBI:29985"/>
    </ligand>
</feature>
<dbReference type="AlphaFoldDB" id="A0A953HR57"/>
<dbReference type="InterPro" id="IPR043137">
    <property type="entry name" value="GGT_ssub_C"/>
</dbReference>
<feature type="active site" description="Nucleophile" evidence="9">
    <location>
        <position position="385"/>
    </location>
</feature>
<feature type="binding site" evidence="10">
    <location>
        <begin position="403"/>
        <end position="405"/>
    </location>
    <ligand>
        <name>L-glutamate</name>
        <dbReference type="ChEBI" id="CHEBI:29985"/>
    </ligand>
</feature>
<dbReference type="Gene3D" id="1.10.246.130">
    <property type="match status" value="1"/>
</dbReference>
<dbReference type="SUPFAM" id="SSF56235">
    <property type="entry name" value="N-terminal nucleophile aminohydrolases (Ntn hydrolases)"/>
    <property type="match status" value="1"/>
</dbReference>
<dbReference type="EC" id="3.4.19.13" evidence="11"/>
<dbReference type="GO" id="GO:0036374">
    <property type="term" value="F:glutathione hydrolase activity"/>
    <property type="evidence" value="ECO:0007669"/>
    <property type="project" value="UniProtKB-UniRule"/>
</dbReference>
<dbReference type="EC" id="2.3.2.2" evidence="11"/>
<evidence type="ECO:0000256" key="10">
    <source>
        <dbReference type="PIRSR" id="PIRSR600101-2"/>
    </source>
</evidence>
<dbReference type="GO" id="GO:0006751">
    <property type="term" value="P:glutathione catabolic process"/>
    <property type="evidence" value="ECO:0007669"/>
    <property type="project" value="UniProtKB-UniRule"/>
</dbReference>
<evidence type="ECO:0000256" key="1">
    <source>
        <dbReference type="ARBA" id="ARBA00001049"/>
    </source>
</evidence>
<dbReference type="InterPro" id="IPR043138">
    <property type="entry name" value="GGT_lsub"/>
</dbReference>
<dbReference type="PROSITE" id="PS51257">
    <property type="entry name" value="PROKAR_LIPOPROTEIN"/>
    <property type="match status" value="1"/>
</dbReference>
<feature type="binding site" evidence="10">
    <location>
        <position position="427"/>
    </location>
    <ligand>
        <name>L-glutamate</name>
        <dbReference type="ChEBI" id="CHEBI:29985"/>
    </ligand>
</feature>
<evidence type="ECO:0000313" key="13">
    <source>
        <dbReference type="Proteomes" id="UP000753961"/>
    </source>
</evidence>
<dbReference type="Pfam" id="PF01019">
    <property type="entry name" value="G_glu_transpept"/>
    <property type="match status" value="1"/>
</dbReference>
<keyword evidence="11" id="KW-0317">Glutathione biosynthesis</keyword>
<dbReference type="InterPro" id="IPR000101">
    <property type="entry name" value="GGT_peptidase"/>
</dbReference>
<evidence type="ECO:0000256" key="3">
    <source>
        <dbReference type="ARBA" id="ARBA00009381"/>
    </source>
</evidence>
<evidence type="ECO:0000256" key="2">
    <source>
        <dbReference type="ARBA" id="ARBA00001089"/>
    </source>
</evidence>
<dbReference type="PANTHER" id="PTHR43199">
    <property type="entry name" value="GLUTATHIONE HYDROLASE"/>
    <property type="match status" value="1"/>
</dbReference>
<sequence length="575" mass="62998">MLSRSSFILFRLLFSALLGLFILLVSGCSTIKTTQLPTGPTSTEDMVVTASPDATKVGSHILAQGGNAVDAAVAVQFALAVTYPRAGNIGGGGFAVVRWHDGESRTLDFREKASRHASRDMYLDADQNVIPGLSLRGHLASGVPGSVQGMYELHRWKGVLPWQQVIQPAIDLATEGFEITADQAQVFNRYQERFLDINHHDIPLTKKEGWNAGDRLQLPDLAATLERIRDQGPEGFYAGRTAQLITQEMESGGGLIDYEDLKRYQAKWRLPLKGTFHDYSVITMGPPSSGGVALIQMLKGLEQFKLNRYEHNSAPYTHLLVEVEKRAYADRATYMGDPDFAPVPVDYLISDAYIDERMAGIDKEVVTPSSDIKEGNVEVVESVQTTHFSIVDKAGNAVGITTTVNSYFGSKVWVDGAGFFLNNEMDDFSAKPGVPNQFGLLGNEANSIRPEKRMLSSMTPTILEKNGDLFMVVGSPGGSTIITTVLQTILNATVFGMSMQEAVDAKRFHHQWMPDIILHETNTFSDAVMNELKLMNYTFQDRGKIGLCDAIMVHENGVLEGGPDSSRGDDTAIGH</sequence>
<dbReference type="EMBL" id="JAHVHU010000017">
    <property type="protein sequence ID" value="MBY5959749.1"/>
    <property type="molecule type" value="Genomic_DNA"/>
</dbReference>
<comment type="similarity">
    <text evidence="3 11">Belongs to the gamma-glutamyltransferase family.</text>
</comment>
<feature type="binding site" evidence="10">
    <location>
        <position position="110"/>
    </location>
    <ligand>
        <name>L-glutamate</name>
        <dbReference type="ChEBI" id="CHEBI:29985"/>
    </ligand>
</feature>
<reference evidence="12" key="1">
    <citation type="submission" date="2021-06" db="EMBL/GenBank/DDBJ databases">
        <title>44 bacteria genomes isolated from Dapeng, Shenzhen.</title>
        <authorList>
            <person name="Zheng W."/>
            <person name="Yu S."/>
            <person name="Huang Y."/>
        </authorList>
    </citation>
    <scope>NUCLEOTIDE SEQUENCE</scope>
    <source>
        <strain evidence="12">DP5N28-2</strain>
    </source>
</reference>
<name>A0A953HR57_9BACT</name>
<organism evidence="12 13">
    <name type="scientific">Membranihabitans marinus</name>
    <dbReference type="NCBI Taxonomy" id="1227546"/>
    <lineage>
        <taxon>Bacteria</taxon>
        <taxon>Pseudomonadati</taxon>
        <taxon>Bacteroidota</taxon>
        <taxon>Saprospiria</taxon>
        <taxon>Saprospirales</taxon>
        <taxon>Saprospiraceae</taxon>
        <taxon>Membranihabitans</taxon>
    </lineage>
</organism>
<evidence type="ECO:0000256" key="4">
    <source>
        <dbReference type="ARBA" id="ARBA00022679"/>
    </source>
</evidence>
<dbReference type="GO" id="GO:0006750">
    <property type="term" value="P:glutathione biosynthetic process"/>
    <property type="evidence" value="ECO:0007669"/>
    <property type="project" value="UniProtKB-KW"/>
</dbReference>
<gene>
    <name evidence="12" type="primary">ggt</name>
    <name evidence="12" type="ORF">KUV50_16465</name>
</gene>
<proteinExistence type="inferred from homology"/>
<dbReference type="GO" id="GO:0103068">
    <property type="term" value="F:leukotriene C4 gamma-glutamyl transferase activity"/>
    <property type="evidence" value="ECO:0007669"/>
    <property type="project" value="UniProtKB-EC"/>
</dbReference>
<comment type="PTM">
    <text evidence="11">Cleaved by autocatalysis into a large and a small subunit.</text>
</comment>
<feature type="binding site" evidence="10">
    <location>
        <position position="478"/>
    </location>
    <ligand>
        <name>L-glutamate</name>
        <dbReference type="ChEBI" id="CHEBI:29985"/>
    </ligand>
</feature>
<dbReference type="Gene3D" id="3.60.20.40">
    <property type="match status" value="1"/>
</dbReference>
<comment type="catalytic activity">
    <reaction evidence="2 11">
        <text>glutathione + H2O = L-cysteinylglycine + L-glutamate</text>
        <dbReference type="Rhea" id="RHEA:28807"/>
        <dbReference type="ChEBI" id="CHEBI:15377"/>
        <dbReference type="ChEBI" id="CHEBI:29985"/>
        <dbReference type="ChEBI" id="CHEBI:57925"/>
        <dbReference type="ChEBI" id="CHEBI:61694"/>
        <dbReference type="EC" id="3.4.19.13"/>
    </reaction>
</comment>
<comment type="catalytic activity">
    <reaction evidence="1 11">
        <text>an S-substituted glutathione + H2O = an S-substituted L-cysteinylglycine + L-glutamate</text>
        <dbReference type="Rhea" id="RHEA:59468"/>
        <dbReference type="ChEBI" id="CHEBI:15377"/>
        <dbReference type="ChEBI" id="CHEBI:29985"/>
        <dbReference type="ChEBI" id="CHEBI:90779"/>
        <dbReference type="ChEBI" id="CHEBI:143103"/>
        <dbReference type="EC" id="3.4.19.13"/>
    </reaction>
</comment>
<comment type="pathway">
    <text evidence="11">Sulfur metabolism; glutathione metabolism.</text>
</comment>